<dbReference type="InterPro" id="IPR014968">
    <property type="entry name" value="XisI"/>
</dbReference>
<protein>
    <submittedName>
        <fullName evidence="1">XisI protein domain-containing protein</fullName>
    </submittedName>
</protein>
<sequence>MLDEKICIEYDGIEHGIFDDLVEAGVPENHIELPYMTELKRA</sequence>
<dbReference type="KEGG" id="dli:dnl_31110"/>
<proteinExistence type="predicted"/>
<evidence type="ECO:0000313" key="1">
    <source>
        <dbReference type="EMBL" id="QTA80798.1"/>
    </source>
</evidence>
<dbReference type="SUPFAM" id="SSF143847">
    <property type="entry name" value="XisI-like"/>
    <property type="match status" value="1"/>
</dbReference>
<dbReference type="InterPro" id="IPR035943">
    <property type="entry name" value="XisI-like_sf"/>
</dbReference>
<name>A0A975B8P1_9BACT</name>
<organism evidence="1 2">
    <name type="scientific">Desulfonema limicola</name>
    <dbReference type="NCBI Taxonomy" id="45656"/>
    <lineage>
        <taxon>Bacteria</taxon>
        <taxon>Pseudomonadati</taxon>
        <taxon>Thermodesulfobacteriota</taxon>
        <taxon>Desulfobacteria</taxon>
        <taxon>Desulfobacterales</taxon>
        <taxon>Desulfococcaceae</taxon>
        <taxon>Desulfonema</taxon>
    </lineage>
</organism>
<reference evidence="1" key="1">
    <citation type="journal article" date="2021" name="Microb. Physiol.">
        <title>Proteogenomic Insights into the Physiology of Marine, Sulfate-Reducing, Filamentous Desulfonema limicola and Desulfonema magnum.</title>
        <authorList>
            <person name="Schnaars V."/>
            <person name="Wohlbrand L."/>
            <person name="Scheve S."/>
            <person name="Hinrichs C."/>
            <person name="Reinhardt R."/>
            <person name="Rabus R."/>
        </authorList>
    </citation>
    <scope>NUCLEOTIDE SEQUENCE</scope>
    <source>
        <strain evidence="1">5ac10</strain>
    </source>
</reference>
<dbReference type="Pfam" id="PF08869">
    <property type="entry name" value="XisI"/>
    <property type="match status" value="1"/>
</dbReference>
<gene>
    <name evidence="1" type="ORF">dnl_31110</name>
</gene>
<dbReference type="Gene3D" id="3.30.310.110">
    <property type="entry name" value="XisI-like"/>
    <property type="match status" value="1"/>
</dbReference>
<keyword evidence="2" id="KW-1185">Reference proteome</keyword>
<accession>A0A975B8P1</accession>
<dbReference type="Proteomes" id="UP000663720">
    <property type="component" value="Chromosome"/>
</dbReference>
<dbReference type="AlphaFoldDB" id="A0A975B8P1"/>
<evidence type="ECO:0000313" key="2">
    <source>
        <dbReference type="Proteomes" id="UP000663720"/>
    </source>
</evidence>
<dbReference type="EMBL" id="CP061799">
    <property type="protein sequence ID" value="QTA80798.1"/>
    <property type="molecule type" value="Genomic_DNA"/>
</dbReference>